<comment type="subcellular location">
    <subcellularLocation>
        <location evidence="1">Membrane</location>
        <topology evidence="1">Multi-pass membrane protein</topology>
    </subcellularLocation>
</comment>
<gene>
    <name evidence="8" type="ORF">NEZAVI_LOCUS14840</name>
</gene>
<dbReference type="Pfam" id="PF07690">
    <property type="entry name" value="MFS_1"/>
    <property type="match status" value="1"/>
</dbReference>
<evidence type="ECO:0000256" key="4">
    <source>
        <dbReference type="ARBA" id="ARBA00022989"/>
    </source>
</evidence>
<keyword evidence="9" id="KW-1185">Reference proteome</keyword>
<dbReference type="SUPFAM" id="SSF103473">
    <property type="entry name" value="MFS general substrate transporter"/>
    <property type="match status" value="1"/>
</dbReference>
<reference evidence="8" key="1">
    <citation type="submission" date="2022-01" db="EMBL/GenBank/DDBJ databases">
        <authorList>
            <person name="King R."/>
        </authorList>
    </citation>
    <scope>NUCLEOTIDE SEQUENCE</scope>
</reference>
<feature type="transmembrane region" description="Helical" evidence="6">
    <location>
        <begin position="20"/>
        <end position="40"/>
    </location>
</feature>
<evidence type="ECO:0000256" key="6">
    <source>
        <dbReference type="SAM" id="Phobius"/>
    </source>
</evidence>
<keyword evidence="5 6" id="KW-0472">Membrane</keyword>
<evidence type="ECO:0000256" key="5">
    <source>
        <dbReference type="ARBA" id="ARBA00023136"/>
    </source>
</evidence>
<dbReference type="EMBL" id="OV725083">
    <property type="protein sequence ID" value="CAH1407022.1"/>
    <property type="molecule type" value="Genomic_DNA"/>
</dbReference>
<evidence type="ECO:0000313" key="9">
    <source>
        <dbReference type="Proteomes" id="UP001152798"/>
    </source>
</evidence>
<dbReference type="Proteomes" id="UP001152798">
    <property type="component" value="Chromosome 7"/>
</dbReference>
<accession>A0A9P0MYE7</accession>
<dbReference type="Gene3D" id="1.20.1250.20">
    <property type="entry name" value="MFS general substrate transporter like domains"/>
    <property type="match status" value="1"/>
</dbReference>
<evidence type="ECO:0000256" key="1">
    <source>
        <dbReference type="ARBA" id="ARBA00004141"/>
    </source>
</evidence>
<name>A0A9P0MYE7_NEZVI</name>
<sequence>MSYVIPAASKDLGLTPKDKAMLQSACFAGMISSGLFWGFLSDALGRKKLLVIGFLADGILNVLAGAFPILSLMIVFKFLSGFMFVSIISL</sequence>
<proteinExistence type="predicted"/>
<dbReference type="PROSITE" id="PS50850">
    <property type="entry name" value="MFS"/>
    <property type="match status" value="1"/>
</dbReference>
<dbReference type="PANTHER" id="PTHR23511:SF36">
    <property type="entry name" value="EG:BACR7A4.13 PROTEIN-RELATED"/>
    <property type="match status" value="1"/>
</dbReference>
<evidence type="ECO:0000256" key="3">
    <source>
        <dbReference type="ARBA" id="ARBA00022692"/>
    </source>
</evidence>
<keyword evidence="2" id="KW-0813">Transport</keyword>
<feature type="non-terminal residue" evidence="8">
    <location>
        <position position="90"/>
    </location>
</feature>
<evidence type="ECO:0000256" key="2">
    <source>
        <dbReference type="ARBA" id="ARBA00022448"/>
    </source>
</evidence>
<dbReference type="InterPro" id="IPR020846">
    <property type="entry name" value="MFS_dom"/>
</dbReference>
<keyword evidence="4 6" id="KW-1133">Transmembrane helix</keyword>
<dbReference type="GO" id="GO:0016020">
    <property type="term" value="C:membrane"/>
    <property type="evidence" value="ECO:0007669"/>
    <property type="project" value="UniProtKB-SubCell"/>
</dbReference>
<protein>
    <recommendedName>
        <fullName evidence="7">Major facilitator superfamily (MFS) profile domain-containing protein</fullName>
    </recommendedName>
</protein>
<evidence type="ECO:0000313" key="8">
    <source>
        <dbReference type="EMBL" id="CAH1407022.1"/>
    </source>
</evidence>
<feature type="domain" description="Major facilitator superfamily (MFS) profile" evidence="7">
    <location>
        <begin position="1"/>
        <end position="90"/>
    </location>
</feature>
<dbReference type="PANTHER" id="PTHR23511">
    <property type="entry name" value="SYNAPTIC VESICLE GLYCOPROTEIN 2"/>
    <property type="match status" value="1"/>
</dbReference>
<evidence type="ECO:0000259" key="7">
    <source>
        <dbReference type="PROSITE" id="PS50850"/>
    </source>
</evidence>
<dbReference type="InterPro" id="IPR036259">
    <property type="entry name" value="MFS_trans_sf"/>
</dbReference>
<dbReference type="InterPro" id="IPR011701">
    <property type="entry name" value="MFS"/>
</dbReference>
<feature type="transmembrane region" description="Helical" evidence="6">
    <location>
        <begin position="49"/>
        <end position="76"/>
    </location>
</feature>
<keyword evidence="3 6" id="KW-0812">Transmembrane</keyword>
<organism evidence="8 9">
    <name type="scientific">Nezara viridula</name>
    <name type="common">Southern green stink bug</name>
    <name type="synonym">Cimex viridulus</name>
    <dbReference type="NCBI Taxonomy" id="85310"/>
    <lineage>
        <taxon>Eukaryota</taxon>
        <taxon>Metazoa</taxon>
        <taxon>Ecdysozoa</taxon>
        <taxon>Arthropoda</taxon>
        <taxon>Hexapoda</taxon>
        <taxon>Insecta</taxon>
        <taxon>Pterygota</taxon>
        <taxon>Neoptera</taxon>
        <taxon>Paraneoptera</taxon>
        <taxon>Hemiptera</taxon>
        <taxon>Heteroptera</taxon>
        <taxon>Panheteroptera</taxon>
        <taxon>Pentatomomorpha</taxon>
        <taxon>Pentatomoidea</taxon>
        <taxon>Pentatomidae</taxon>
        <taxon>Pentatominae</taxon>
        <taxon>Nezara</taxon>
    </lineage>
</organism>
<dbReference type="GO" id="GO:0022857">
    <property type="term" value="F:transmembrane transporter activity"/>
    <property type="evidence" value="ECO:0007669"/>
    <property type="project" value="InterPro"/>
</dbReference>
<dbReference type="AlphaFoldDB" id="A0A9P0MYE7"/>